<name>A0A1B2RVT9_9VIRU</name>
<dbReference type="Pfam" id="PF00808">
    <property type="entry name" value="CBFD_NFYB_HMF"/>
    <property type="match status" value="1"/>
</dbReference>
<dbReference type="OrthoDB" id="12411at10239"/>
<reference evidence="2 3" key="1">
    <citation type="journal article" date="2016" name="J. Virol.">
        <title>Concurrence of Iridovirus, Polyomavirus, and a Unique Member of a New Group of Fish Papillomaviruses in Lymphocystis Disease-Affected Gilthead Sea Bream.</title>
        <authorList>
            <person name="Lopez-Bueno A."/>
            <person name="Mavian C."/>
            <person name="Labella A.M."/>
            <person name="Castro D."/>
            <person name="Borrego J.J."/>
            <person name="Alcami A."/>
            <person name="Alejo A."/>
        </authorList>
    </citation>
    <scope>NUCLEOTIDE SEQUENCE [LARGE SCALE GENOMIC DNA]</scope>
    <source>
        <strain evidence="2">SA9</strain>
    </source>
</reference>
<feature type="domain" description="Transcription factor CBF/NF-Y/archaeal histone" evidence="1">
    <location>
        <begin position="124"/>
        <end position="172"/>
    </location>
</feature>
<sequence>MSETIIPNASLVKQLAHGVNLTFKDYGKAKIGSDCISIIYPCLNKYMQDVTTLIQCVMKFSDKTTIDSKVLAIFGMEYVINDKKKKIKIDGKKNAILPKNMGNSDFFGISREACFRTFKHFVTDNYRYTVEAKEMIAFAVCNFVTIVGQTAALKTMNDKRKIVTMEDIKYAIQHNK</sequence>
<proteinExistence type="predicted"/>
<dbReference type="SUPFAM" id="SSF47113">
    <property type="entry name" value="Histone-fold"/>
    <property type="match status" value="1"/>
</dbReference>
<dbReference type="Proteomes" id="UP000149121">
    <property type="component" value="Segment"/>
</dbReference>
<evidence type="ECO:0000259" key="1">
    <source>
        <dbReference type="Pfam" id="PF00808"/>
    </source>
</evidence>
<dbReference type="InterPro" id="IPR009072">
    <property type="entry name" value="Histone-fold"/>
</dbReference>
<accession>A0A1B2RVT9</accession>
<evidence type="ECO:0000313" key="2">
    <source>
        <dbReference type="EMBL" id="AOC55109.1"/>
    </source>
</evidence>
<evidence type="ECO:0000313" key="3">
    <source>
        <dbReference type="Proteomes" id="UP000149121"/>
    </source>
</evidence>
<dbReference type="GO" id="GO:0046982">
    <property type="term" value="F:protein heterodimerization activity"/>
    <property type="evidence" value="ECO:0007669"/>
    <property type="project" value="InterPro"/>
</dbReference>
<keyword evidence="3" id="KW-1185">Reference proteome</keyword>
<dbReference type="EMBL" id="KX643370">
    <property type="protein sequence ID" value="AOC55109.1"/>
    <property type="molecule type" value="Genomic_DNA"/>
</dbReference>
<dbReference type="Gene3D" id="1.10.20.10">
    <property type="entry name" value="Histone, subunit A"/>
    <property type="match status" value="1"/>
</dbReference>
<dbReference type="InterPro" id="IPR003958">
    <property type="entry name" value="CBFA_NFYB_domain"/>
</dbReference>
<organism evidence="2 3">
    <name type="scientific">Lymphocystis disease virus 3</name>
    <dbReference type="NCBI Taxonomy" id="2560566"/>
    <lineage>
        <taxon>Viruses</taxon>
        <taxon>Varidnaviria</taxon>
        <taxon>Bamfordvirae</taxon>
        <taxon>Nucleocytoviricota</taxon>
        <taxon>Megaviricetes</taxon>
        <taxon>Pimascovirales</taxon>
        <taxon>Pimascovirales incertae sedis</taxon>
        <taxon>Iridoviridae</taxon>
        <taxon>Alphairidovirinae</taxon>
        <taxon>Lymphocystivirus</taxon>
        <taxon>Lymphocystivirus sparus1</taxon>
    </lineage>
</organism>
<protein>
    <recommendedName>
        <fullName evidence="1">Transcription factor CBF/NF-Y/archaeal histone domain-containing protein</fullName>
    </recommendedName>
</protein>
<dbReference type="KEGG" id="vg:30902601"/>
<gene>
    <name evidence="2" type="ORF">LCDVSa025L</name>
</gene>